<dbReference type="InParanoid" id="K1Q2I8"/>
<dbReference type="EMBL" id="JH817072">
    <property type="protein sequence ID" value="EKC30597.1"/>
    <property type="molecule type" value="Genomic_DNA"/>
</dbReference>
<name>K1Q2I8_MAGGI</name>
<reference evidence="1" key="1">
    <citation type="journal article" date="2012" name="Nature">
        <title>The oyster genome reveals stress adaptation and complexity of shell formation.</title>
        <authorList>
            <person name="Zhang G."/>
            <person name="Fang X."/>
            <person name="Guo X."/>
            <person name="Li L."/>
            <person name="Luo R."/>
            <person name="Xu F."/>
            <person name="Yang P."/>
            <person name="Zhang L."/>
            <person name="Wang X."/>
            <person name="Qi H."/>
            <person name="Xiong Z."/>
            <person name="Que H."/>
            <person name="Xie Y."/>
            <person name="Holland P.W."/>
            <person name="Paps J."/>
            <person name="Zhu Y."/>
            <person name="Wu F."/>
            <person name="Chen Y."/>
            <person name="Wang J."/>
            <person name="Peng C."/>
            <person name="Meng J."/>
            <person name="Yang L."/>
            <person name="Liu J."/>
            <person name="Wen B."/>
            <person name="Zhang N."/>
            <person name="Huang Z."/>
            <person name="Zhu Q."/>
            <person name="Feng Y."/>
            <person name="Mount A."/>
            <person name="Hedgecock D."/>
            <person name="Xu Z."/>
            <person name="Liu Y."/>
            <person name="Domazet-Loso T."/>
            <person name="Du Y."/>
            <person name="Sun X."/>
            <person name="Zhang S."/>
            <person name="Liu B."/>
            <person name="Cheng P."/>
            <person name="Jiang X."/>
            <person name="Li J."/>
            <person name="Fan D."/>
            <person name="Wang W."/>
            <person name="Fu W."/>
            <person name="Wang T."/>
            <person name="Wang B."/>
            <person name="Zhang J."/>
            <person name="Peng Z."/>
            <person name="Li Y."/>
            <person name="Li N."/>
            <person name="Wang J."/>
            <person name="Chen M."/>
            <person name="He Y."/>
            <person name="Tan F."/>
            <person name="Song X."/>
            <person name="Zheng Q."/>
            <person name="Huang R."/>
            <person name="Yang H."/>
            <person name="Du X."/>
            <person name="Chen L."/>
            <person name="Yang M."/>
            <person name="Gaffney P.M."/>
            <person name="Wang S."/>
            <person name="Luo L."/>
            <person name="She Z."/>
            <person name="Ming Y."/>
            <person name="Huang W."/>
            <person name="Zhang S."/>
            <person name="Huang B."/>
            <person name="Zhang Y."/>
            <person name="Qu T."/>
            <person name="Ni P."/>
            <person name="Miao G."/>
            <person name="Wang J."/>
            <person name="Wang Q."/>
            <person name="Steinberg C.E."/>
            <person name="Wang H."/>
            <person name="Li N."/>
            <person name="Qian L."/>
            <person name="Zhang G."/>
            <person name="Li Y."/>
            <person name="Yang H."/>
            <person name="Liu X."/>
            <person name="Wang J."/>
            <person name="Yin Y."/>
            <person name="Wang J."/>
        </authorList>
    </citation>
    <scope>NUCLEOTIDE SEQUENCE [LARGE SCALE GENOMIC DNA]</scope>
    <source>
        <strain evidence="1">05x7-T-G4-1.051#20</strain>
    </source>
</reference>
<sequence length="76" mass="8490">MLISRIRHESGYSTDGSESSGTDFYLNDNLEETLKSSQGMYLTIFPSQGFLICSALGSCRAERIRNPLHGKMVSHF</sequence>
<dbReference type="HOGENOM" id="CLU_2656839_0_0_1"/>
<protein>
    <submittedName>
        <fullName evidence="1">Uncharacterized protein</fullName>
    </submittedName>
</protein>
<gene>
    <name evidence="1" type="ORF">CGI_10012956</name>
</gene>
<accession>K1Q2I8</accession>
<organism evidence="1">
    <name type="scientific">Magallana gigas</name>
    <name type="common">Pacific oyster</name>
    <name type="synonym">Crassostrea gigas</name>
    <dbReference type="NCBI Taxonomy" id="29159"/>
    <lineage>
        <taxon>Eukaryota</taxon>
        <taxon>Metazoa</taxon>
        <taxon>Spiralia</taxon>
        <taxon>Lophotrochozoa</taxon>
        <taxon>Mollusca</taxon>
        <taxon>Bivalvia</taxon>
        <taxon>Autobranchia</taxon>
        <taxon>Pteriomorphia</taxon>
        <taxon>Ostreida</taxon>
        <taxon>Ostreoidea</taxon>
        <taxon>Ostreidae</taxon>
        <taxon>Magallana</taxon>
    </lineage>
</organism>
<evidence type="ECO:0000313" key="1">
    <source>
        <dbReference type="EMBL" id="EKC30597.1"/>
    </source>
</evidence>
<proteinExistence type="predicted"/>
<dbReference type="AlphaFoldDB" id="K1Q2I8"/>